<protein>
    <recommendedName>
        <fullName evidence="7">Adenosine 3'-phospho 5'-phosphosulfate transporter 1</fullName>
    </recommendedName>
</protein>
<feature type="transmembrane region" description="Helical" evidence="8">
    <location>
        <begin position="140"/>
        <end position="160"/>
    </location>
</feature>
<dbReference type="HOGENOM" id="CLU_036019_3_1_1"/>
<dbReference type="OrthoDB" id="10035043at2759"/>
<feature type="transmembrane region" description="Helical" evidence="8">
    <location>
        <begin position="384"/>
        <end position="400"/>
    </location>
</feature>
<accession>T1EJ32</accession>
<feature type="transmembrane region" description="Helical" evidence="8">
    <location>
        <begin position="291"/>
        <end position="309"/>
    </location>
</feature>
<dbReference type="eggNOG" id="KOG1581">
    <property type="taxonomic scope" value="Eukaryota"/>
</dbReference>
<dbReference type="SUPFAM" id="SSF81665">
    <property type="entry name" value="Calcium ATPase, transmembrane domain M"/>
    <property type="match status" value="1"/>
</dbReference>
<dbReference type="PANTHER" id="PTHR10778">
    <property type="entry name" value="SOLUTE CARRIER FAMILY 35 MEMBER B"/>
    <property type="match status" value="1"/>
</dbReference>
<dbReference type="InParanoid" id="T1EJ32"/>
<keyword evidence="6 8" id="KW-0472">Membrane</keyword>
<dbReference type="InterPro" id="IPR013657">
    <property type="entry name" value="SCL35B1-4/HUT1"/>
</dbReference>
<evidence type="ECO:0000256" key="4">
    <source>
        <dbReference type="ARBA" id="ARBA00022692"/>
    </source>
</evidence>
<dbReference type="STRING" id="6412.T1EJ32"/>
<dbReference type="GO" id="GO:0055085">
    <property type="term" value="P:transmembrane transport"/>
    <property type="evidence" value="ECO:0000318"/>
    <property type="project" value="GO_Central"/>
</dbReference>
<dbReference type="GO" id="GO:0046963">
    <property type="term" value="P:3'-phosphoadenosine 5'-phosphosulfate transport"/>
    <property type="evidence" value="ECO:0000318"/>
    <property type="project" value="GO_Central"/>
</dbReference>
<dbReference type="EMBL" id="KB097587">
    <property type="protein sequence ID" value="ESN93801.1"/>
    <property type="molecule type" value="Genomic_DNA"/>
</dbReference>
<keyword evidence="4 8" id="KW-0812">Transmembrane</keyword>
<reference evidence="9 11" key="2">
    <citation type="journal article" date="2013" name="Nature">
        <title>Insights into bilaterian evolution from three spiralian genomes.</title>
        <authorList>
            <person name="Simakov O."/>
            <person name="Marletaz F."/>
            <person name="Cho S.J."/>
            <person name="Edsinger-Gonzales E."/>
            <person name="Havlak P."/>
            <person name="Hellsten U."/>
            <person name="Kuo D.H."/>
            <person name="Larsson T."/>
            <person name="Lv J."/>
            <person name="Arendt D."/>
            <person name="Savage R."/>
            <person name="Osoegawa K."/>
            <person name="de Jong P."/>
            <person name="Grimwood J."/>
            <person name="Chapman J.A."/>
            <person name="Shapiro H."/>
            <person name="Aerts A."/>
            <person name="Otillar R.P."/>
            <person name="Terry A.Y."/>
            <person name="Boore J.L."/>
            <person name="Grigoriev I.V."/>
            <person name="Lindberg D.R."/>
            <person name="Seaver E.C."/>
            <person name="Weisblat D.A."/>
            <person name="Putnam N.H."/>
            <person name="Rokhsar D.S."/>
        </authorList>
    </citation>
    <scope>NUCLEOTIDE SEQUENCE</scope>
</reference>
<dbReference type="AlphaFoldDB" id="T1EJ32"/>
<dbReference type="GO" id="GO:0000139">
    <property type="term" value="C:Golgi membrane"/>
    <property type="evidence" value="ECO:0000318"/>
    <property type="project" value="GO_Central"/>
</dbReference>
<dbReference type="GO" id="GO:0005789">
    <property type="term" value="C:endoplasmic reticulum membrane"/>
    <property type="evidence" value="ECO:0000318"/>
    <property type="project" value="GO_Central"/>
</dbReference>
<evidence type="ECO:0000313" key="10">
    <source>
        <dbReference type="EnsemblMetazoa" id="HelroP141265"/>
    </source>
</evidence>
<reference evidence="11" key="1">
    <citation type="submission" date="2012-12" db="EMBL/GenBank/DDBJ databases">
        <authorList>
            <person name="Hellsten U."/>
            <person name="Grimwood J."/>
            <person name="Chapman J.A."/>
            <person name="Shapiro H."/>
            <person name="Aerts A."/>
            <person name="Otillar R.P."/>
            <person name="Terry A.Y."/>
            <person name="Boore J.L."/>
            <person name="Simakov O."/>
            <person name="Marletaz F."/>
            <person name="Cho S.-J."/>
            <person name="Edsinger-Gonzales E."/>
            <person name="Havlak P."/>
            <person name="Kuo D.-H."/>
            <person name="Larsson T."/>
            <person name="Lv J."/>
            <person name="Arendt D."/>
            <person name="Savage R."/>
            <person name="Osoegawa K."/>
            <person name="de Jong P."/>
            <person name="Lindberg D.R."/>
            <person name="Seaver E.C."/>
            <person name="Weisblat D.A."/>
            <person name="Putnam N.H."/>
            <person name="Grigoriev I.V."/>
            <person name="Rokhsar D.S."/>
        </authorList>
    </citation>
    <scope>NUCLEOTIDE SEQUENCE</scope>
</reference>
<dbReference type="PANTHER" id="PTHR10778:SF13">
    <property type="entry name" value="ADENOSINE 3'-PHOSPHO 5'-PHOSPHOSULFATE TRANSPORTER 1"/>
    <property type="match status" value="1"/>
</dbReference>
<evidence type="ECO:0000256" key="1">
    <source>
        <dbReference type="ARBA" id="ARBA00004141"/>
    </source>
</evidence>
<evidence type="ECO:0000256" key="7">
    <source>
        <dbReference type="ARBA" id="ARBA00039668"/>
    </source>
</evidence>
<evidence type="ECO:0000256" key="3">
    <source>
        <dbReference type="ARBA" id="ARBA00022448"/>
    </source>
</evidence>
<evidence type="ECO:0000256" key="8">
    <source>
        <dbReference type="SAM" id="Phobius"/>
    </source>
</evidence>
<evidence type="ECO:0000256" key="6">
    <source>
        <dbReference type="ARBA" id="ARBA00023136"/>
    </source>
</evidence>
<dbReference type="CTD" id="20196582"/>
<dbReference type="KEGG" id="hro:HELRODRAFT_141265"/>
<evidence type="ECO:0000256" key="2">
    <source>
        <dbReference type="ARBA" id="ARBA00010694"/>
    </source>
</evidence>
<organism evidence="10 11">
    <name type="scientific">Helobdella robusta</name>
    <name type="common">Californian leech</name>
    <dbReference type="NCBI Taxonomy" id="6412"/>
    <lineage>
        <taxon>Eukaryota</taxon>
        <taxon>Metazoa</taxon>
        <taxon>Spiralia</taxon>
        <taxon>Lophotrochozoa</taxon>
        <taxon>Annelida</taxon>
        <taxon>Clitellata</taxon>
        <taxon>Hirudinea</taxon>
        <taxon>Rhynchobdellida</taxon>
        <taxon>Glossiphoniidae</taxon>
        <taxon>Helobdella</taxon>
    </lineage>
</organism>
<comment type="similarity">
    <text evidence="2">Belongs to the nucleotide-sugar transporter family. SLC35B subfamily.</text>
</comment>
<dbReference type="FunCoup" id="T1EJ32">
    <property type="interactions" value="940"/>
</dbReference>
<dbReference type="GeneID" id="20196582"/>
<reference evidence="10" key="3">
    <citation type="submission" date="2015-06" db="UniProtKB">
        <authorList>
            <consortium name="EnsemblMetazoa"/>
        </authorList>
    </citation>
    <scope>IDENTIFICATION</scope>
</reference>
<dbReference type="EnsemblMetazoa" id="HelroT141265">
    <property type="protein sequence ID" value="HelroP141265"/>
    <property type="gene ID" value="HelroG141265"/>
</dbReference>
<dbReference type="Proteomes" id="UP000015101">
    <property type="component" value="Unassembled WGS sequence"/>
</dbReference>
<dbReference type="GO" id="GO:0046964">
    <property type="term" value="F:3'-phosphoadenosine 5'-phosphosulfate transmembrane transporter activity"/>
    <property type="evidence" value="ECO:0000318"/>
    <property type="project" value="GO_Central"/>
</dbReference>
<feature type="transmembrane region" description="Helical" evidence="8">
    <location>
        <begin position="329"/>
        <end position="351"/>
    </location>
</feature>
<feature type="transmembrane region" description="Helical" evidence="8">
    <location>
        <begin position="96"/>
        <end position="113"/>
    </location>
</feature>
<evidence type="ECO:0000313" key="9">
    <source>
        <dbReference type="EMBL" id="ESN93801.1"/>
    </source>
</evidence>
<name>T1EJ32_HELRO</name>
<feature type="transmembrane region" description="Helical" evidence="8">
    <location>
        <begin position="254"/>
        <end position="271"/>
    </location>
</feature>
<sequence>WQDIWWYRLLTNLFNYSTIIIPCFLLVFVIKRTKYLERAGRFFNNLLLKLFIDGRELSSFEEINMKKPAYNTSQNSSATLSLFSFENKFVATTVKLCFYSCGLLLSYLIWGIVQERVMVYEYKDNTTGRQKGERFTNSQFIVFANRVLAFVVAVVGIRMLEQPCHRAPFYKYIYCSFSNIMSSWCQYEALKFVSFPVQVLAKTIKVIPVMLMGRVISRRSYSVFEYITASMISAGVFIFLITSEDGPGSKSSDSTHTSISGVVILIGYLMFDSFTSNWQDDLFNKFKVTSLQMMAGVNFFSVLLTWVSLMEQGTFTEALSFASRHPSFTLHILILSITSAIGQLFIFATIANFGPATFTIVMTIRQGLAILLSCIIYGHQVRLSGGIGVAIVFASLFIRVY</sequence>
<dbReference type="EMBL" id="AMQM01007204">
    <property type="status" value="NOT_ANNOTATED_CDS"/>
    <property type="molecule type" value="Genomic_DNA"/>
</dbReference>
<keyword evidence="3" id="KW-0813">Transport</keyword>
<dbReference type="InterPro" id="IPR023298">
    <property type="entry name" value="ATPase_P-typ_TM_dom_sf"/>
</dbReference>
<comment type="subcellular location">
    <subcellularLocation>
        <location evidence="1">Membrane</location>
        <topology evidence="1">Multi-pass membrane protein</topology>
    </subcellularLocation>
</comment>
<gene>
    <name evidence="10" type="primary">20196582</name>
    <name evidence="9" type="ORF">HELRODRAFT_141265</name>
</gene>
<dbReference type="Pfam" id="PF08449">
    <property type="entry name" value="UAA"/>
    <property type="match status" value="1"/>
</dbReference>
<evidence type="ECO:0000256" key="5">
    <source>
        <dbReference type="ARBA" id="ARBA00022989"/>
    </source>
</evidence>
<keyword evidence="11" id="KW-1185">Reference proteome</keyword>
<proteinExistence type="inferred from homology"/>
<keyword evidence="5 8" id="KW-1133">Transmembrane helix</keyword>
<dbReference type="RefSeq" id="XP_009028016.1">
    <property type="nucleotide sequence ID" value="XM_009029768.1"/>
</dbReference>
<feature type="transmembrane region" description="Helical" evidence="8">
    <location>
        <begin position="13"/>
        <end position="30"/>
    </location>
</feature>
<feature type="transmembrane region" description="Helical" evidence="8">
    <location>
        <begin position="223"/>
        <end position="242"/>
    </location>
</feature>
<dbReference type="OMA" id="KIMTQHY"/>
<evidence type="ECO:0000313" key="11">
    <source>
        <dbReference type="Proteomes" id="UP000015101"/>
    </source>
</evidence>